<evidence type="ECO:0000256" key="10">
    <source>
        <dbReference type="SAM" id="MobiDB-lite"/>
    </source>
</evidence>
<accession>A0A8C5BAM9</accession>
<sequence>SQGIMIVIIMGVSGCGKYLVCECLCLQLGWPLYEGDDFHPPENIDKMARGEALTDQDRFPWLHKLHQATVKARRSSSDAIVVCSALKRLYRLILLHGRQALTSSSCTEREALPPSLPGLIHQRMVARSGHYMRADMLQSQFSALEPPGAEERGPQGSPLKGLPREQTIIAQ</sequence>
<dbReference type="OMA" id="YEGDDYH"/>
<dbReference type="PANTHER" id="PTHR43442">
    <property type="entry name" value="GLUCONOKINASE-RELATED"/>
    <property type="match status" value="1"/>
</dbReference>
<proteinExistence type="inferred from homology"/>
<evidence type="ECO:0000256" key="4">
    <source>
        <dbReference type="ARBA" id="ARBA00022679"/>
    </source>
</evidence>
<dbReference type="EC" id="2.7.1.12" evidence="3 9"/>
<protein>
    <recommendedName>
        <fullName evidence="3 9">Gluconokinase</fullName>
        <ecNumber evidence="3 9">2.7.1.12</ecNumber>
    </recommendedName>
</protein>
<dbReference type="GeneTree" id="ENSGT00390000003364"/>
<dbReference type="CDD" id="cd02021">
    <property type="entry name" value="GntK"/>
    <property type="match status" value="1"/>
</dbReference>
<comment type="catalytic activity">
    <reaction evidence="8 9">
        <text>D-gluconate + ATP = 6-phospho-D-gluconate + ADP + H(+)</text>
        <dbReference type="Rhea" id="RHEA:19433"/>
        <dbReference type="ChEBI" id="CHEBI:15378"/>
        <dbReference type="ChEBI" id="CHEBI:18391"/>
        <dbReference type="ChEBI" id="CHEBI:30616"/>
        <dbReference type="ChEBI" id="CHEBI:58759"/>
        <dbReference type="ChEBI" id="CHEBI:456216"/>
        <dbReference type="EC" id="2.7.1.12"/>
    </reaction>
</comment>
<evidence type="ECO:0000256" key="1">
    <source>
        <dbReference type="ARBA" id="ARBA00004875"/>
    </source>
</evidence>
<dbReference type="GO" id="GO:0005524">
    <property type="term" value="F:ATP binding"/>
    <property type="evidence" value="ECO:0007669"/>
    <property type="project" value="UniProtKB-KW"/>
</dbReference>
<evidence type="ECO:0000256" key="2">
    <source>
        <dbReference type="ARBA" id="ARBA00008420"/>
    </source>
</evidence>
<dbReference type="SUPFAM" id="SSF52540">
    <property type="entry name" value="P-loop containing nucleoside triphosphate hydrolases"/>
    <property type="match status" value="1"/>
</dbReference>
<evidence type="ECO:0000256" key="3">
    <source>
        <dbReference type="ARBA" id="ARBA00012054"/>
    </source>
</evidence>
<evidence type="ECO:0000256" key="5">
    <source>
        <dbReference type="ARBA" id="ARBA00022741"/>
    </source>
</evidence>
<gene>
    <name evidence="11" type="primary">IDNK</name>
</gene>
<dbReference type="AlphaFoldDB" id="A0A8C5BAM9"/>
<dbReference type="InterPro" id="IPR027417">
    <property type="entry name" value="P-loop_NTPase"/>
</dbReference>
<evidence type="ECO:0000313" key="11">
    <source>
        <dbReference type="Ensembl" id="ENSGMOP00000044017.1"/>
    </source>
</evidence>
<dbReference type="PANTHER" id="PTHR43442:SF3">
    <property type="entry name" value="GLUCONOKINASE-RELATED"/>
    <property type="match status" value="1"/>
</dbReference>
<dbReference type="GO" id="GO:0005737">
    <property type="term" value="C:cytoplasm"/>
    <property type="evidence" value="ECO:0007669"/>
    <property type="project" value="TreeGrafter"/>
</dbReference>
<keyword evidence="5 9" id="KW-0547">Nucleotide-binding</keyword>
<dbReference type="GO" id="GO:0005975">
    <property type="term" value="P:carbohydrate metabolic process"/>
    <property type="evidence" value="ECO:0007669"/>
    <property type="project" value="InterPro"/>
</dbReference>
<dbReference type="InterPro" id="IPR006001">
    <property type="entry name" value="Therm_gnt_kin"/>
</dbReference>
<dbReference type="GO" id="GO:0046316">
    <property type="term" value="F:gluconokinase activity"/>
    <property type="evidence" value="ECO:0007669"/>
    <property type="project" value="UniProtKB-EC"/>
</dbReference>
<evidence type="ECO:0000256" key="9">
    <source>
        <dbReference type="RuleBase" id="RU363066"/>
    </source>
</evidence>
<keyword evidence="4 9" id="KW-0808">Transferase</keyword>
<comment type="similarity">
    <text evidence="2 9">Belongs to the gluconokinase GntK/GntV family.</text>
</comment>
<keyword evidence="12" id="KW-1185">Reference proteome</keyword>
<reference evidence="11" key="1">
    <citation type="submission" date="2025-08" db="UniProtKB">
        <authorList>
            <consortium name="Ensembl"/>
        </authorList>
    </citation>
    <scope>IDENTIFICATION</scope>
</reference>
<evidence type="ECO:0000256" key="8">
    <source>
        <dbReference type="ARBA" id="ARBA00048090"/>
    </source>
</evidence>
<dbReference type="Proteomes" id="UP000694546">
    <property type="component" value="Chromosome 6"/>
</dbReference>
<dbReference type="UniPathway" id="UPA00792"/>
<name>A0A8C5BAM9_GADMO</name>
<dbReference type="Gene3D" id="3.40.50.300">
    <property type="entry name" value="P-loop containing nucleotide triphosphate hydrolases"/>
    <property type="match status" value="1"/>
</dbReference>
<dbReference type="Ensembl" id="ENSGMOT00000076848.1">
    <property type="protein sequence ID" value="ENSGMOP00000044017.1"/>
    <property type="gene ID" value="ENSGMOG00000029637.1"/>
</dbReference>
<reference evidence="11" key="2">
    <citation type="submission" date="2025-09" db="UniProtKB">
        <authorList>
            <consortium name="Ensembl"/>
        </authorList>
    </citation>
    <scope>IDENTIFICATION</scope>
</reference>
<keyword evidence="7 9" id="KW-0067">ATP-binding</keyword>
<dbReference type="NCBIfam" id="TIGR01313">
    <property type="entry name" value="therm_gnt_kin"/>
    <property type="match status" value="1"/>
</dbReference>
<evidence type="ECO:0000256" key="7">
    <source>
        <dbReference type="ARBA" id="ARBA00022840"/>
    </source>
</evidence>
<organism evidence="11 12">
    <name type="scientific">Gadus morhua</name>
    <name type="common">Atlantic cod</name>
    <dbReference type="NCBI Taxonomy" id="8049"/>
    <lineage>
        <taxon>Eukaryota</taxon>
        <taxon>Metazoa</taxon>
        <taxon>Chordata</taxon>
        <taxon>Craniata</taxon>
        <taxon>Vertebrata</taxon>
        <taxon>Euteleostomi</taxon>
        <taxon>Actinopterygii</taxon>
        <taxon>Neopterygii</taxon>
        <taxon>Teleostei</taxon>
        <taxon>Neoteleostei</taxon>
        <taxon>Acanthomorphata</taxon>
        <taxon>Zeiogadaria</taxon>
        <taxon>Gadariae</taxon>
        <taxon>Gadiformes</taxon>
        <taxon>Gadoidei</taxon>
        <taxon>Gadidae</taxon>
        <taxon>Gadus</taxon>
    </lineage>
</organism>
<keyword evidence="6 9" id="KW-0418">Kinase</keyword>
<evidence type="ECO:0000313" key="12">
    <source>
        <dbReference type="Proteomes" id="UP000694546"/>
    </source>
</evidence>
<evidence type="ECO:0000256" key="6">
    <source>
        <dbReference type="ARBA" id="ARBA00022777"/>
    </source>
</evidence>
<feature type="region of interest" description="Disordered" evidence="10">
    <location>
        <begin position="145"/>
        <end position="171"/>
    </location>
</feature>
<comment type="pathway">
    <text evidence="1 9">Carbohydrate acid metabolism; D-gluconate degradation.</text>
</comment>